<dbReference type="InterPro" id="IPR001387">
    <property type="entry name" value="Cro/C1-type_HTH"/>
</dbReference>
<gene>
    <name evidence="2" type="ORF">NIES2135_53610</name>
</gene>
<keyword evidence="3" id="KW-1185">Reference proteome</keyword>
<dbReference type="CDD" id="cd00093">
    <property type="entry name" value="HTH_XRE"/>
    <property type="match status" value="1"/>
</dbReference>
<dbReference type="Gene3D" id="1.10.260.40">
    <property type="entry name" value="lambda repressor-like DNA-binding domains"/>
    <property type="match status" value="1"/>
</dbReference>
<protein>
    <submittedName>
        <fullName evidence="2">XRE family transcriptional regulator</fullName>
    </submittedName>
</protein>
<reference evidence="2 3" key="1">
    <citation type="submission" date="2017-06" db="EMBL/GenBank/DDBJ databases">
        <title>Genome sequencing of cyanobaciteial culture collection at National Institute for Environmental Studies (NIES).</title>
        <authorList>
            <person name="Hirose Y."/>
            <person name="Shimura Y."/>
            <person name="Fujisawa T."/>
            <person name="Nakamura Y."/>
            <person name="Kawachi M."/>
        </authorList>
    </citation>
    <scope>NUCLEOTIDE SEQUENCE [LARGE SCALE GENOMIC DNA]</scope>
    <source>
        <strain evidence="2 3">NIES-2135</strain>
    </source>
</reference>
<organism evidence="2 3">
    <name type="scientific">Leptolyngbya boryana NIES-2135</name>
    <dbReference type="NCBI Taxonomy" id="1973484"/>
    <lineage>
        <taxon>Bacteria</taxon>
        <taxon>Bacillati</taxon>
        <taxon>Cyanobacteriota</taxon>
        <taxon>Cyanophyceae</taxon>
        <taxon>Leptolyngbyales</taxon>
        <taxon>Leptolyngbyaceae</taxon>
        <taxon>Leptolyngbya group</taxon>
        <taxon>Leptolyngbya</taxon>
    </lineage>
</organism>
<dbReference type="InterPro" id="IPR010982">
    <property type="entry name" value="Lambda_DNA-bd_dom_sf"/>
</dbReference>
<proteinExistence type="predicted"/>
<evidence type="ECO:0000313" key="3">
    <source>
        <dbReference type="Proteomes" id="UP000217895"/>
    </source>
</evidence>
<dbReference type="SMART" id="SM00530">
    <property type="entry name" value="HTH_XRE"/>
    <property type="match status" value="1"/>
</dbReference>
<dbReference type="Proteomes" id="UP000217895">
    <property type="component" value="Chromosome"/>
</dbReference>
<evidence type="ECO:0000313" key="2">
    <source>
        <dbReference type="EMBL" id="BAY58488.1"/>
    </source>
</evidence>
<name>A0A1Z4JPB5_LEPBY</name>
<dbReference type="PROSITE" id="PS50943">
    <property type="entry name" value="HTH_CROC1"/>
    <property type="match status" value="1"/>
</dbReference>
<dbReference type="SUPFAM" id="SSF47413">
    <property type="entry name" value="lambda repressor-like DNA-binding domains"/>
    <property type="match status" value="1"/>
</dbReference>
<dbReference type="EMBL" id="AP018203">
    <property type="protein sequence ID" value="BAY58488.1"/>
    <property type="molecule type" value="Genomic_DNA"/>
</dbReference>
<accession>A0A1Z4JPB5</accession>
<feature type="domain" description="HTH cro/C1-type" evidence="1">
    <location>
        <begin position="20"/>
        <end position="75"/>
    </location>
</feature>
<evidence type="ECO:0000259" key="1">
    <source>
        <dbReference type="PROSITE" id="PS50943"/>
    </source>
</evidence>
<dbReference type="Pfam" id="PF13560">
    <property type="entry name" value="HTH_31"/>
    <property type="match status" value="1"/>
</dbReference>
<sequence>MLVDVVRQIRVTVPDLEKRIKELREASGRSAQALATEAGISTAYWYEIEKGKRQYITEDVLRGIERALDTDFGVKFDG</sequence>
<dbReference type="GO" id="GO:0003677">
    <property type="term" value="F:DNA binding"/>
    <property type="evidence" value="ECO:0007669"/>
    <property type="project" value="InterPro"/>
</dbReference>
<dbReference type="AlphaFoldDB" id="A0A1Z4JPB5"/>